<dbReference type="Pfam" id="PF04116">
    <property type="entry name" value="FA_hydroxylase"/>
    <property type="match status" value="1"/>
</dbReference>
<dbReference type="GO" id="GO:0008610">
    <property type="term" value="P:lipid biosynthetic process"/>
    <property type="evidence" value="ECO:0007669"/>
    <property type="project" value="InterPro"/>
</dbReference>
<feature type="region of interest" description="Disordered" evidence="5">
    <location>
        <begin position="1"/>
        <end position="56"/>
    </location>
</feature>
<accession>A0A7S4ACL5</accession>
<feature type="domain" description="Fatty acid hydroxylase" evidence="7">
    <location>
        <begin position="216"/>
        <end position="350"/>
    </location>
</feature>
<dbReference type="InterPro" id="IPR006694">
    <property type="entry name" value="Fatty_acid_hydroxylase"/>
</dbReference>
<dbReference type="GO" id="GO:0016491">
    <property type="term" value="F:oxidoreductase activity"/>
    <property type="evidence" value="ECO:0007669"/>
    <property type="project" value="InterPro"/>
</dbReference>
<keyword evidence="2 6" id="KW-0812">Transmembrane</keyword>
<proteinExistence type="predicted"/>
<evidence type="ECO:0000256" key="4">
    <source>
        <dbReference type="ARBA" id="ARBA00023136"/>
    </source>
</evidence>
<reference evidence="8" key="1">
    <citation type="submission" date="2021-01" db="EMBL/GenBank/DDBJ databases">
        <authorList>
            <person name="Corre E."/>
            <person name="Pelletier E."/>
            <person name="Niang G."/>
            <person name="Scheremetjew M."/>
            <person name="Finn R."/>
            <person name="Kale V."/>
            <person name="Holt S."/>
            <person name="Cochrane G."/>
            <person name="Meng A."/>
            <person name="Brown T."/>
            <person name="Cohen L."/>
        </authorList>
    </citation>
    <scope>NUCLEOTIDE SEQUENCE</scope>
    <source>
        <strain evidence="8">10249 10 AB</strain>
    </source>
</reference>
<evidence type="ECO:0000313" key="8">
    <source>
        <dbReference type="EMBL" id="CAE0710398.1"/>
    </source>
</evidence>
<protein>
    <recommendedName>
        <fullName evidence="7">Fatty acid hydroxylase domain-containing protein</fullName>
    </recommendedName>
</protein>
<dbReference type="InterPro" id="IPR050307">
    <property type="entry name" value="Sterol_Desaturase_Related"/>
</dbReference>
<keyword evidence="3 6" id="KW-1133">Transmembrane helix</keyword>
<evidence type="ECO:0000256" key="3">
    <source>
        <dbReference type="ARBA" id="ARBA00022989"/>
    </source>
</evidence>
<evidence type="ECO:0000256" key="6">
    <source>
        <dbReference type="SAM" id="Phobius"/>
    </source>
</evidence>
<evidence type="ECO:0000256" key="1">
    <source>
        <dbReference type="ARBA" id="ARBA00004370"/>
    </source>
</evidence>
<dbReference type="EMBL" id="HBIX01004003">
    <property type="protein sequence ID" value="CAE0710398.1"/>
    <property type="molecule type" value="Transcribed_RNA"/>
</dbReference>
<evidence type="ECO:0000259" key="7">
    <source>
        <dbReference type="Pfam" id="PF04116"/>
    </source>
</evidence>
<dbReference type="PANTHER" id="PTHR11863">
    <property type="entry name" value="STEROL DESATURASE"/>
    <property type="match status" value="1"/>
</dbReference>
<name>A0A7S4ACL5_9STRA</name>
<comment type="subcellular location">
    <subcellularLocation>
        <location evidence="1">Membrane</location>
    </subcellularLocation>
</comment>
<evidence type="ECO:0000256" key="2">
    <source>
        <dbReference type="ARBA" id="ARBA00022692"/>
    </source>
</evidence>
<keyword evidence="4 6" id="KW-0472">Membrane</keyword>
<feature type="transmembrane region" description="Helical" evidence="6">
    <location>
        <begin position="120"/>
        <end position="144"/>
    </location>
</feature>
<organism evidence="8">
    <name type="scientific">Pseudo-nitzschia australis</name>
    <dbReference type="NCBI Taxonomy" id="44445"/>
    <lineage>
        <taxon>Eukaryota</taxon>
        <taxon>Sar</taxon>
        <taxon>Stramenopiles</taxon>
        <taxon>Ochrophyta</taxon>
        <taxon>Bacillariophyta</taxon>
        <taxon>Bacillariophyceae</taxon>
        <taxon>Bacillariophycidae</taxon>
        <taxon>Bacillariales</taxon>
        <taxon>Bacillariaceae</taxon>
        <taxon>Pseudo-nitzschia</taxon>
    </lineage>
</organism>
<dbReference type="GO" id="GO:0016020">
    <property type="term" value="C:membrane"/>
    <property type="evidence" value="ECO:0007669"/>
    <property type="project" value="UniProtKB-SubCell"/>
</dbReference>
<dbReference type="AlphaFoldDB" id="A0A7S4ACL5"/>
<dbReference type="GO" id="GO:0005506">
    <property type="term" value="F:iron ion binding"/>
    <property type="evidence" value="ECO:0007669"/>
    <property type="project" value="InterPro"/>
</dbReference>
<gene>
    <name evidence="8" type="ORF">PAUS00366_LOCUS3125</name>
</gene>
<evidence type="ECO:0000256" key="5">
    <source>
        <dbReference type="SAM" id="MobiDB-lite"/>
    </source>
</evidence>
<sequence>MAPRQRNAEAYCDSGGEVQLDKRHSPLPDAATDSSERTTEKLAALSSNGSNKKQHDPKIDLDVSSFPVLPWMSAIMWPMMLTVPLILNTPGIPLHYSNIFPESWYVIEDSMVESTSSPKILGLCLGLITVVVGQLLCLFVFYFFKYGFMSANGEEPLSIQTRGARKYQYLEGLTTHLSQPEGFILLGGYLTGTWMFRLMPAAYYSFDGGIEWSKVFLCLVVQDCIQFVMHLLEHCVSPAFYKYSHKPHHRFTNPRLFDAFNGSMLDTICMILIPLYATANLVHCNVWSYMAFGSLYANWLTLIHSEYTFPWDGLFHCVGFGTSGDHHVHHAFFKYNYGHLFTWFDRVWGTYRHPSEFAPKQFNERT</sequence>